<dbReference type="AlphaFoldDB" id="A0A6J6TBE8"/>
<evidence type="ECO:0000256" key="3">
    <source>
        <dbReference type="ARBA" id="ARBA00022982"/>
    </source>
</evidence>
<evidence type="ECO:0000256" key="2">
    <source>
        <dbReference type="ARBA" id="ARBA00022723"/>
    </source>
</evidence>
<evidence type="ECO:0000313" key="6">
    <source>
        <dbReference type="EMBL" id="CAB4365678.1"/>
    </source>
</evidence>
<keyword evidence="5" id="KW-0411">Iron-sulfur</keyword>
<organism evidence="7">
    <name type="scientific">freshwater metagenome</name>
    <dbReference type="NCBI Taxonomy" id="449393"/>
    <lineage>
        <taxon>unclassified sequences</taxon>
        <taxon>metagenomes</taxon>
        <taxon>ecological metagenomes</taxon>
    </lineage>
</organism>
<proteinExistence type="predicted"/>
<evidence type="ECO:0000313" key="10">
    <source>
        <dbReference type="EMBL" id="CAB4959301.1"/>
    </source>
</evidence>
<dbReference type="PANTHER" id="PTHR36923:SF3">
    <property type="entry name" value="FERREDOXIN"/>
    <property type="match status" value="1"/>
</dbReference>
<evidence type="ECO:0000256" key="1">
    <source>
        <dbReference type="ARBA" id="ARBA00022448"/>
    </source>
</evidence>
<evidence type="ECO:0000313" key="9">
    <source>
        <dbReference type="EMBL" id="CAB4849852.1"/>
    </source>
</evidence>
<keyword evidence="3" id="KW-0249">Electron transport</keyword>
<keyword evidence="2" id="KW-0479">Metal-binding</keyword>
<keyword evidence="4" id="KW-0408">Iron</keyword>
<dbReference type="EMBL" id="CAFBIY010000043">
    <property type="protein sequence ID" value="CAB4849852.1"/>
    <property type="molecule type" value="Genomic_DNA"/>
</dbReference>
<accession>A0A6J6TBE8</accession>
<evidence type="ECO:0000313" key="8">
    <source>
        <dbReference type="EMBL" id="CAB4811806.1"/>
    </source>
</evidence>
<dbReference type="PANTHER" id="PTHR36923">
    <property type="entry name" value="FERREDOXIN"/>
    <property type="match status" value="1"/>
</dbReference>
<dbReference type="EMBL" id="CAESGF010000040">
    <property type="protein sequence ID" value="CAB4365678.1"/>
    <property type="molecule type" value="Genomic_DNA"/>
</dbReference>
<keyword evidence="1" id="KW-0813">Transport</keyword>
<dbReference type="Pfam" id="PF13459">
    <property type="entry name" value="Fer4_15"/>
    <property type="match status" value="1"/>
</dbReference>
<evidence type="ECO:0000256" key="4">
    <source>
        <dbReference type="ARBA" id="ARBA00023004"/>
    </source>
</evidence>
<dbReference type="GO" id="GO:0046872">
    <property type="term" value="F:metal ion binding"/>
    <property type="evidence" value="ECO:0007669"/>
    <property type="project" value="UniProtKB-KW"/>
</dbReference>
<dbReference type="Gene3D" id="3.30.70.20">
    <property type="match status" value="1"/>
</dbReference>
<sequence length="63" mass="6751">MRVTVDLARCTGIANCVVQAPRVFELGDDDDHVRVLVAEVPEADQAAVQSAVRMCPQGALTLE</sequence>
<dbReference type="SUPFAM" id="SSF54862">
    <property type="entry name" value="4Fe-4S ferredoxins"/>
    <property type="match status" value="1"/>
</dbReference>
<gene>
    <name evidence="7" type="ORF">UFOPK2656_03114</name>
    <name evidence="8" type="ORF">UFOPK3099_00792</name>
    <name evidence="9" type="ORF">UFOPK3267_01014</name>
    <name evidence="10" type="ORF">UFOPK3651_03400</name>
    <name evidence="11" type="ORF">UFOPK3931_01737</name>
    <name evidence="6" type="ORF">UFOPK4189_03420</name>
</gene>
<reference evidence="7" key="1">
    <citation type="submission" date="2020-05" db="EMBL/GenBank/DDBJ databases">
        <authorList>
            <person name="Chiriac C."/>
            <person name="Salcher M."/>
            <person name="Ghai R."/>
            <person name="Kavagutti S V."/>
        </authorList>
    </citation>
    <scope>NUCLEOTIDE SEQUENCE</scope>
</reference>
<protein>
    <submittedName>
        <fullName evidence="7">Unannotated protein</fullName>
    </submittedName>
</protein>
<dbReference type="GO" id="GO:0051536">
    <property type="term" value="F:iron-sulfur cluster binding"/>
    <property type="evidence" value="ECO:0007669"/>
    <property type="project" value="UniProtKB-KW"/>
</dbReference>
<dbReference type="EMBL" id="CAFBMT010000042">
    <property type="protein sequence ID" value="CAB4959301.1"/>
    <property type="molecule type" value="Genomic_DNA"/>
</dbReference>
<dbReference type="EMBL" id="CAEZYF010000030">
    <property type="protein sequence ID" value="CAB4744077.1"/>
    <property type="molecule type" value="Genomic_DNA"/>
</dbReference>
<name>A0A6J6TBE8_9ZZZZ</name>
<dbReference type="EMBL" id="CAFAAV010000045">
    <property type="protein sequence ID" value="CAB4811806.1"/>
    <property type="molecule type" value="Genomic_DNA"/>
</dbReference>
<evidence type="ECO:0000313" key="11">
    <source>
        <dbReference type="EMBL" id="CAB4995057.1"/>
    </source>
</evidence>
<dbReference type="EMBL" id="CAFBOL010000045">
    <property type="protein sequence ID" value="CAB4995057.1"/>
    <property type="molecule type" value="Genomic_DNA"/>
</dbReference>
<evidence type="ECO:0000256" key="5">
    <source>
        <dbReference type="ARBA" id="ARBA00023014"/>
    </source>
</evidence>
<dbReference type="InterPro" id="IPR051269">
    <property type="entry name" value="Fe-S_cluster_ET"/>
</dbReference>
<evidence type="ECO:0000313" key="7">
    <source>
        <dbReference type="EMBL" id="CAB4744077.1"/>
    </source>
</evidence>